<dbReference type="AlphaFoldDB" id="A0A0H4VLW4"/>
<evidence type="ECO:0000256" key="1">
    <source>
        <dbReference type="SAM" id="SignalP"/>
    </source>
</evidence>
<reference evidence="2 3" key="1">
    <citation type="submission" date="2015-01" db="EMBL/GenBank/DDBJ databases">
        <title>Rufibacter sp./DG31D/ whole genome sequencing.</title>
        <authorList>
            <person name="Kim M.K."/>
            <person name="Srinivasan S."/>
            <person name="Lee J.-J."/>
        </authorList>
    </citation>
    <scope>NUCLEOTIDE SEQUENCE [LARGE SCALE GENOMIC DNA]</scope>
    <source>
        <strain evidence="2 3">DG31D</strain>
    </source>
</reference>
<protein>
    <recommendedName>
        <fullName evidence="4">Lipoprotein</fullName>
    </recommendedName>
</protein>
<dbReference type="EMBL" id="CP010777">
    <property type="protein sequence ID" value="AKQ46328.1"/>
    <property type="molecule type" value="Genomic_DNA"/>
</dbReference>
<proteinExistence type="predicted"/>
<name>A0A0H4VLW4_9BACT</name>
<keyword evidence="1" id="KW-0732">Signal</keyword>
<dbReference type="KEGG" id="ruf:TH63_12975"/>
<evidence type="ECO:0000313" key="2">
    <source>
        <dbReference type="EMBL" id="AKQ46328.1"/>
    </source>
</evidence>
<gene>
    <name evidence="2" type="ORF">TH63_12975</name>
</gene>
<dbReference type="PROSITE" id="PS51257">
    <property type="entry name" value="PROKAR_LIPOPROTEIN"/>
    <property type="match status" value="1"/>
</dbReference>
<sequence>MNKNMKKLNLFLFCIIALLSFSCGEDEPRPDTEMATKKNLAWKSEKAPSVLLWHNDVTNVDSLALKFYNQNGQFNGELNVQVNFKGVGIYRFSKDGTAFYYEYINGTLLNDYHLSGTEFFSELRIQEWNPATRFIKGSFQFTLNKSTNSSPPSPEILELTGGAFEGTVTGP</sequence>
<accession>A0A0H4VLW4</accession>
<organism evidence="2 3">
    <name type="scientific">Rufibacter radiotolerans</name>
    <dbReference type="NCBI Taxonomy" id="1379910"/>
    <lineage>
        <taxon>Bacteria</taxon>
        <taxon>Pseudomonadati</taxon>
        <taxon>Bacteroidota</taxon>
        <taxon>Cytophagia</taxon>
        <taxon>Cytophagales</taxon>
        <taxon>Hymenobacteraceae</taxon>
        <taxon>Rufibacter</taxon>
    </lineage>
</organism>
<feature type="chain" id="PRO_5005210916" description="Lipoprotein" evidence="1">
    <location>
        <begin position="26"/>
        <end position="171"/>
    </location>
</feature>
<keyword evidence="3" id="KW-1185">Reference proteome</keyword>
<feature type="signal peptide" evidence="1">
    <location>
        <begin position="1"/>
        <end position="25"/>
    </location>
</feature>
<dbReference type="Proteomes" id="UP000036458">
    <property type="component" value="Chromosome"/>
</dbReference>
<evidence type="ECO:0008006" key="4">
    <source>
        <dbReference type="Google" id="ProtNLM"/>
    </source>
</evidence>
<dbReference type="STRING" id="1379910.TH63_12975"/>
<dbReference type="PATRIC" id="fig|1379910.4.peg.2816"/>
<evidence type="ECO:0000313" key="3">
    <source>
        <dbReference type="Proteomes" id="UP000036458"/>
    </source>
</evidence>